<keyword evidence="3" id="KW-1185">Reference proteome</keyword>
<feature type="compositionally biased region" description="Basic and acidic residues" evidence="1">
    <location>
        <begin position="268"/>
        <end position="283"/>
    </location>
</feature>
<dbReference type="AlphaFoldDB" id="A0A9P4MDY1"/>
<feature type="compositionally biased region" description="Basic and acidic residues" evidence="1">
    <location>
        <begin position="105"/>
        <end position="118"/>
    </location>
</feature>
<evidence type="ECO:0000313" key="3">
    <source>
        <dbReference type="Proteomes" id="UP000799439"/>
    </source>
</evidence>
<sequence length="293" mass="32976">MNRSNENHPSPSRRAPLQIDYPALPPLQPSPPRANISKRRSRVETLIYTPPRAGHAERLHNIFADNSDRPMTWTPQSANARTRTCRLPHTIGVTLEADSSPSESTDPRHLLEDDPDERTNDHYVRSLVHGKRPVNQISATSIALEAPELATMHSNMLQTGHQAIMMPSRFRQAFKTTIPPPNALTPPGQSFSQQQSIHRSKQPARLRRDLVVNDGPRTPSGSKVHALDDEDDPDQLSPLSPNVEIRRGSARRHHGGRKEKLPFSNSDSHFDPENQRQENDGKMRPISPVRQKD</sequence>
<feature type="compositionally biased region" description="Polar residues" evidence="1">
    <location>
        <begin position="187"/>
        <end position="197"/>
    </location>
</feature>
<feature type="region of interest" description="Disordered" evidence="1">
    <location>
        <begin position="176"/>
        <end position="293"/>
    </location>
</feature>
<reference evidence="2" key="1">
    <citation type="journal article" date="2020" name="Stud. Mycol.">
        <title>101 Dothideomycetes genomes: a test case for predicting lifestyles and emergence of pathogens.</title>
        <authorList>
            <person name="Haridas S."/>
            <person name="Albert R."/>
            <person name="Binder M."/>
            <person name="Bloem J."/>
            <person name="Labutti K."/>
            <person name="Salamov A."/>
            <person name="Andreopoulos B."/>
            <person name="Baker S."/>
            <person name="Barry K."/>
            <person name="Bills G."/>
            <person name="Bluhm B."/>
            <person name="Cannon C."/>
            <person name="Castanera R."/>
            <person name="Culley D."/>
            <person name="Daum C."/>
            <person name="Ezra D."/>
            <person name="Gonzalez J."/>
            <person name="Henrissat B."/>
            <person name="Kuo A."/>
            <person name="Liang C."/>
            <person name="Lipzen A."/>
            <person name="Lutzoni F."/>
            <person name="Magnuson J."/>
            <person name="Mondo S."/>
            <person name="Nolan M."/>
            <person name="Ohm R."/>
            <person name="Pangilinan J."/>
            <person name="Park H.-J."/>
            <person name="Ramirez L."/>
            <person name="Alfaro M."/>
            <person name="Sun H."/>
            <person name="Tritt A."/>
            <person name="Yoshinaga Y."/>
            <person name="Zwiers L.-H."/>
            <person name="Turgeon B."/>
            <person name="Goodwin S."/>
            <person name="Spatafora J."/>
            <person name="Crous P."/>
            <person name="Grigoriev I."/>
        </authorList>
    </citation>
    <scope>NUCLEOTIDE SEQUENCE</scope>
    <source>
        <strain evidence="2">CBS 260.36</strain>
    </source>
</reference>
<feature type="region of interest" description="Disordered" evidence="1">
    <location>
        <begin position="96"/>
        <end position="118"/>
    </location>
</feature>
<proteinExistence type="predicted"/>
<gene>
    <name evidence="2" type="ORF">K461DRAFT_295772</name>
</gene>
<feature type="compositionally biased region" description="Polar residues" evidence="1">
    <location>
        <begin position="1"/>
        <end position="10"/>
    </location>
</feature>
<accession>A0A9P4MDY1</accession>
<feature type="region of interest" description="Disordered" evidence="1">
    <location>
        <begin position="1"/>
        <end position="40"/>
    </location>
</feature>
<dbReference type="EMBL" id="ML996089">
    <property type="protein sequence ID" value="KAF2150495.1"/>
    <property type="molecule type" value="Genomic_DNA"/>
</dbReference>
<organism evidence="2 3">
    <name type="scientific">Myriangium duriaei CBS 260.36</name>
    <dbReference type="NCBI Taxonomy" id="1168546"/>
    <lineage>
        <taxon>Eukaryota</taxon>
        <taxon>Fungi</taxon>
        <taxon>Dikarya</taxon>
        <taxon>Ascomycota</taxon>
        <taxon>Pezizomycotina</taxon>
        <taxon>Dothideomycetes</taxon>
        <taxon>Dothideomycetidae</taxon>
        <taxon>Myriangiales</taxon>
        <taxon>Myriangiaceae</taxon>
        <taxon>Myriangium</taxon>
    </lineage>
</organism>
<feature type="compositionally biased region" description="Basic residues" evidence="1">
    <location>
        <begin position="248"/>
        <end position="257"/>
    </location>
</feature>
<protein>
    <submittedName>
        <fullName evidence="2">Uncharacterized protein</fullName>
    </submittedName>
</protein>
<feature type="compositionally biased region" description="Pro residues" evidence="1">
    <location>
        <begin position="23"/>
        <end position="32"/>
    </location>
</feature>
<name>A0A9P4MDY1_9PEZI</name>
<comment type="caution">
    <text evidence="2">The sequence shown here is derived from an EMBL/GenBank/DDBJ whole genome shotgun (WGS) entry which is preliminary data.</text>
</comment>
<evidence type="ECO:0000256" key="1">
    <source>
        <dbReference type="SAM" id="MobiDB-lite"/>
    </source>
</evidence>
<evidence type="ECO:0000313" key="2">
    <source>
        <dbReference type="EMBL" id="KAF2150495.1"/>
    </source>
</evidence>
<dbReference type="Proteomes" id="UP000799439">
    <property type="component" value="Unassembled WGS sequence"/>
</dbReference>